<feature type="region of interest" description="Disordered" evidence="1">
    <location>
        <begin position="139"/>
        <end position="179"/>
    </location>
</feature>
<dbReference type="RefSeq" id="XP_017675676.1">
    <property type="nucleotide sequence ID" value="XM_017820187.1"/>
</dbReference>
<name>A0A6J0HNX6_9PASS</name>
<reference evidence="3" key="1">
    <citation type="submission" date="2025-08" db="UniProtKB">
        <authorList>
            <consortium name="RefSeq"/>
        </authorList>
    </citation>
    <scope>IDENTIFICATION</scope>
</reference>
<evidence type="ECO:0000313" key="3">
    <source>
        <dbReference type="RefSeq" id="XP_017675676.1"/>
    </source>
</evidence>
<evidence type="ECO:0000256" key="1">
    <source>
        <dbReference type="SAM" id="MobiDB-lite"/>
    </source>
</evidence>
<dbReference type="Proteomes" id="UP000504624">
    <property type="component" value="Unplaced"/>
</dbReference>
<feature type="compositionally biased region" description="Low complexity" evidence="1">
    <location>
        <begin position="54"/>
        <end position="68"/>
    </location>
</feature>
<feature type="compositionally biased region" description="Low complexity" evidence="1">
    <location>
        <begin position="7"/>
        <end position="35"/>
    </location>
</feature>
<feature type="compositionally biased region" description="Basic and acidic residues" evidence="1">
    <location>
        <begin position="677"/>
        <end position="687"/>
    </location>
</feature>
<feature type="region of interest" description="Disordered" evidence="1">
    <location>
        <begin position="245"/>
        <end position="265"/>
    </location>
</feature>
<feature type="compositionally biased region" description="Low complexity" evidence="1">
    <location>
        <begin position="94"/>
        <end position="103"/>
    </location>
</feature>
<dbReference type="AlphaFoldDB" id="A0A6J0HNX6"/>
<dbReference type="GeneID" id="108499890"/>
<keyword evidence="2" id="KW-1185">Reference proteome</keyword>
<feature type="region of interest" description="Disordered" evidence="1">
    <location>
        <begin position="411"/>
        <end position="524"/>
    </location>
</feature>
<feature type="compositionally biased region" description="Basic and acidic residues" evidence="1">
    <location>
        <begin position="656"/>
        <end position="668"/>
    </location>
</feature>
<sequence length="687" mass="70163">MLGGAGAAAPAPLPSRSAAAGSAAPQHPPALATPRGGAGRPPPCRSQVKRSRSPRGTPSPSREAAPRAPSEREPPAIPHSAPEEGDPLTGGPSGAAASLLAGPGAQGVPPLLSPLLQRRTGTGRWRRCRSFAVSPGTAKMVEASRGAGGAPRGAGLPPPRAGGQWQGWGGRSGSFCRSPERSASRASASRAVLALRLLRLPEPRLRSRHLSRGSSAAAPPQVLALRPRQRRSGRRALMNIYSERRLAPPPAPQPPISRARAGDGGRGPALLKVELARDRGAGGRCSVPSAAGGRGCCSARSGRRLSGARGSLERGFLSHRWYPREFVTRASAVPSRLSCPIPAVLSRGAQAAFAPPVARVGGGGGSAARPGGGPVAPQPVPVRAPPAQKHRCGYGRTDVQCERSAGCPCPAHRGGQRASGDIGTPEAQEPRVRGRSPGGVAPQAGWAPTLRVRPRAGAGSSPWDARRSRGRWTLPPGPCRGGTWAQPGRAAGDALGARTRRVPRSPGGVPGGQFWPGRGSRAKPGAAAVTRRGAACSRPQRHDPPSRRRSHLLIGVRSDAPAPPPCAPGVRGAAPGGLGAFPRPPQGKGRAGVPAAPPWPDHLKGRGGGGRGPSAAGPSRGVVALPGRGVCLLIDAGAPAAAALMEPRERGRDCVIRRESNREKRGRGEGACPGGEAVRDAGRKWDA</sequence>
<feature type="region of interest" description="Disordered" evidence="1">
    <location>
        <begin position="656"/>
        <end position="687"/>
    </location>
</feature>
<protein>
    <submittedName>
        <fullName evidence="3">Transcription initiation factor TFIID subunit 4-like</fullName>
    </submittedName>
</protein>
<accession>A0A6J0HNX6</accession>
<gene>
    <name evidence="3" type="primary">LOC108499890</name>
</gene>
<evidence type="ECO:0000313" key="2">
    <source>
        <dbReference type="Proteomes" id="UP000504624"/>
    </source>
</evidence>
<organism evidence="2 3">
    <name type="scientific">Lepidothrix coronata</name>
    <name type="common">blue-crowned manakin</name>
    <dbReference type="NCBI Taxonomy" id="321398"/>
    <lineage>
        <taxon>Eukaryota</taxon>
        <taxon>Metazoa</taxon>
        <taxon>Chordata</taxon>
        <taxon>Craniata</taxon>
        <taxon>Vertebrata</taxon>
        <taxon>Euteleostomi</taxon>
        <taxon>Archelosauria</taxon>
        <taxon>Archosauria</taxon>
        <taxon>Dinosauria</taxon>
        <taxon>Saurischia</taxon>
        <taxon>Theropoda</taxon>
        <taxon>Coelurosauria</taxon>
        <taxon>Aves</taxon>
        <taxon>Neognathae</taxon>
        <taxon>Neoaves</taxon>
        <taxon>Telluraves</taxon>
        <taxon>Australaves</taxon>
        <taxon>Passeriformes</taxon>
        <taxon>Pipridae</taxon>
        <taxon>Lepidothrix</taxon>
    </lineage>
</organism>
<feature type="region of interest" description="Disordered" evidence="1">
    <location>
        <begin position="1"/>
        <end position="123"/>
    </location>
</feature>
<proteinExistence type="predicted"/>
<feature type="region of interest" description="Disordered" evidence="1">
    <location>
        <begin position="557"/>
        <end position="620"/>
    </location>
</feature>